<sequence length="130" mass="14854">MLDIDGEVKRMARSVMEKKNASGGARKLPADWGFSRVGSRAHSSIWHVGLKQFFNEKKQNARHKQAMQLLKGVLKANKLELRVINFYKKAKVVYLGYDLYVGSDEKRPKKQAVDEELIVEEEFVTTEPSS</sequence>
<keyword evidence="2" id="KW-1185">Reference proteome</keyword>
<proteinExistence type="predicted"/>
<comment type="caution">
    <text evidence="1">The sequence shown here is derived from an EMBL/GenBank/DDBJ whole genome shotgun (WGS) entry which is preliminary data.</text>
</comment>
<reference evidence="1 2" key="1">
    <citation type="journal article" date="2019" name="G3 (Bethesda)">
        <title>Sequencing of a Wild Apple (Malus baccata) Genome Unravels the Differences Between Cultivated and Wild Apple Species Regarding Disease Resistance and Cold Tolerance.</title>
        <authorList>
            <person name="Chen X."/>
        </authorList>
    </citation>
    <scope>NUCLEOTIDE SEQUENCE [LARGE SCALE GENOMIC DNA]</scope>
    <source>
        <strain evidence="2">cv. Shandingzi</strain>
        <tissue evidence="1">Leaves</tissue>
    </source>
</reference>
<accession>A0A540NPJ9</accession>
<dbReference type="AlphaFoldDB" id="A0A540NPJ9"/>
<evidence type="ECO:0000313" key="1">
    <source>
        <dbReference type="EMBL" id="TQE12533.1"/>
    </source>
</evidence>
<gene>
    <name evidence="1" type="ORF">C1H46_001745</name>
</gene>
<dbReference type="EMBL" id="VIEB01000018">
    <property type="protein sequence ID" value="TQE12533.1"/>
    <property type="molecule type" value="Genomic_DNA"/>
</dbReference>
<evidence type="ECO:0000313" key="2">
    <source>
        <dbReference type="Proteomes" id="UP000315295"/>
    </source>
</evidence>
<organism evidence="1 2">
    <name type="scientific">Malus baccata</name>
    <name type="common">Siberian crab apple</name>
    <name type="synonym">Pyrus baccata</name>
    <dbReference type="NCBI Taxonomy" id="106549"/>
    <lineage>
        <taxon>Eukaryota</taxon>
        <taxon>Viridiplantae</taxon>
        <taxon>Streptophyta</taxon>
        <taxon>Embryophyta</taxon>
        <taxon>Tracheophyta</taxon>
        <taxon>Spermatophyta</taxon>
        <taxon>Magnoliopsida</taxon>
        <taxon>eudicotyledons</taxon>
        <taxon>Gunneridae</taxon>
        <taxon>Pentapetalae</taxon>
        <taxon>rosids</taxon>
        <taxon>fabids</taxon>
        <taxon>Rosales</taxon>
        <taxon>Rosaceae</taxon>
        <taxon>Amygdaloideae</taxon>
        <taxon>Maleae</taxon>
        <taxon>Malus</taxon>
    </lineage>
</organism>
<protein>
    <submittedName>
        <fullName evidence="1">Uncharacterized protein</fullName>
    </submittedName>
</protein>
<dbReference type="Proteomes" id="UP000315295">
    <property type="component" value="Unassembled WGS sequence"/>
</dbReference>
<name>A0A540NPJ9_MALBA</name>